<dbReference type="KEGG" id="kbs:EPA93_17210"/>
<evidence type="ECO:0000313" key="6">
    <source>
        <dbReference type="Proteomes" id="UP000290365"/>
    </source>
</evidence>
<dbReference type="PANTHER" id="PTHR48078">
    <property type="entry name" value="THREONINE DEHYDRATASE, MITOCHONDRIAL-RELATED"/>
    <property type="match status" value="1"/>
</dbReference>
<sequence length="324" mass="35275">MSISTVHSRLSLERIEAASRIIDPIFTNTPQFRAEKLEPFLGSLQLVVKVETINPIGSFKGRGTDYFVSQLKEPMPIVCASSGNFGQGLAYATRKRNYSFTVFAAENANPRKVKAMQRLGAQVQLVGKDFDAAKLTAAEYAQQTGAYFVEDGREAAVTEGMGSIAVELTRWPQPFDTVLVPLGNGALINGIGRWFKAHSPHTQIIGVSPTGSPAMERSWRSNTLVTLPQIETVADGIGIRTPVPEALEDMKGLIDDILLVDDQALIEAVRLLYFEMGLLVEPSGAAGLAAAMVFKERFADQLVATPLCGSNLSLEQQQSWLWTC</sequence>
<dbReference type="GO" id="GO:0006565">
    <property type="term" value="P:L-serine catabolic process"/>
    <property type="evidence" value="ECO:0007669"/>
    <property type="project" value="TreeGrafter"/>
</dbReference>
<dbReference type="GO" id="GO:0006567">
    <property type="term" value="P:L-threonine catabolic process"/>
    <property type="evidence" value="ECO:0007669"/>
    <property type="project" value="TreeGrafter"/>
</dbReference>
<dbReference type="SUPFAM" id="SSF53686">
    <property type="entry name" value="Tryptophan synthase beta subunit-like PLP-dependent enzymes"/>
    <property type="match status" value="1"/>
</dbReference>
<feature type="domain" description="Tryptophan synthase beta chain-like PALP" evidence="4">
    <location>
        <begin position="24"/>
        <end position="309"/>
    </location>
</feature>
<reference evidence="5 6" key="1">
    <citation type="submission" date="2019-01" db="EMBL/GenBank/DDBJ databases">
        <title>Ktedonosporobacter rubrisoli SCAWS-G2.</title>
        <authorList>
            <person name="Huang Y."/>
            <person name="Yan B."/>
        </authorList>
    </citation>
    <scope>NUCLEOTIDE SEQUENCE [LARGE SCALE GENOMIC DNA]</scope>
    <source>
        <strain evidence="5 6">SCAWS-G2</strain>
    </source>
</reference>
<keyword evidence="2" id="KW-0663">Pyridoxal phosphate</keyword>
<dbReference type="Gene3D" id="3.40.50.1100">
    <property type="match status" value="2"/>
</dbReference>
<evidence type="ECO:0000313" key="5">
    <source>
        <dbReference type="EMBL" id="QBD77639.1"/>
    </source>
</evidence>
<dbReference type="InterPro" id="IPR050147">
    <property type="entry name" value="Ser/Thr_Dehydratase"/>
</dbReference>
<evidence type="ECO:0000256" key="1">
    <source>
        <dbReference type="ARBA" id="ARBA00001933"/>
    </source>
</evidence>
<dbReference type="AlphaFoldDB" id="A0A4P6JQF4"/>
<dbReference type="GO" id="GO:0004794">
    <property type="term" value="F:threonine deaminase activity"/>
    <property type="evidence" value="ECO:0007669"/>
    <property type="project" value="TreeGrafter"/>
</dbReference>
<dbReference type="OrthoDB" id="9811476at2"/>
<dbReference type="Pfam" id="PF00291">
    <property type="entry name" value="PALP"/>
    <property type="match status" value="1"/>
</dbReference>
<proteinExistence type="predicted"/>
<keyword evidence="3" id="KW-0456">Lyase</keyword>
<dbReference type="GO" id="GO:0009097">
    <property type="term" value="P:isoleucine biosynthetic process"/>
    <property type="evidence" value="ECO:0007669"/>
    <property type="project" value="TreeGrafter"/>
</dbReference>
<dbReference type="GO" id="GO:0003941">
    <property type="term" value="F:L-serine ammonia-lyase activity"/>
    <property type="evidence" value="ECO:0007669"/>
    <property type="project" value="TreeGrafter"/>
</dbReference>
<dbReference type="EMBL" id="CP035758">
    <property type="protein sequence ID" value="QBD77639.1"/>
    <property type="molecule type" value="Genomic_DNA"/>
</dbReference>
<organism evidence="5 6">
    <name type="scientific">Ktedonosporobacter rubrisoli</name>
    <dbReference type="NCBI Taxonomy" id="2509675"/>
    <lineage>
        <taxon>Bacteria</taxon>
        <taxon>Bacillati</taxon>
        <taxon>Chloroflexota</taxon>
        <taxon>Ktedonobacteria</taxon>
        <taxon>Ktedonobacterales</taxon>
        <taxon>Ktedonosporobacteraceae</taxon>
        <taxon>Ktedonosporobacter</taxon>
    </lineage>
</organism>
<evidence type="ECO:0000256" key="2">
    <source>
        <dbReference type="ARBA" id="ARBA00022898"/>
    </source>
</evidence>
<dbReference type="PANTHER" id="PTHR48078:SF17">
    <property type="entry name" value="THREONINE DEHYDRATASE"/>
    <property type="match status" value="1"/>
</dbReference>
<dbReference type="Proteomes" id="UP000290365">
    <property type="component" value="Chromosome"/>
</dbReference>
<keyword evidence="6" id="KW-1185">Reference proteome</keyword>
<accession>A0A4P6JQF4</accession>
<dbReference type="InterPro" id="IPR001926">
    <property type="entry name" value="TrpB-like_PALP"/>
</dbReference>
<evidence type="ECO:0000256" key="3">
    <source>
        <dbReference type="ARBA" id="ARBA00023239"/>
    </source>
</evidence>
<dbReference type="InterPro" id="IPR036052">
    <property type="entry name" value="TrpB-like_PALP_sf"/>
</dbReference>
<comment type="cofactor">
    <cofactor evidence="1">
        <name>pyridoxal 5'-phosphate</name>
        <dbReference type="ChEBI" id="CHEBI:597326"/>
    </cofactor>
</comment>
<gene>
    <name evidence="5" type="ORF">EPA93_17210</name>
</gene>
<protein>
    <submittedName>
        <fullName evidence="5">Pyridoxal-phosphate dependent enzyme</fullName>
    </submittedName>
</protein>
<evidence type="ECO:0000259" key="4">
    <source>
        <dbReference type="Pfam" id="PF00291"/>
    </source>
</evidence>
<name>A0A4P6JQF4_KTERU</name>
<dbReference type="RefSeq" id="WP_129888694.1">
    <property type="nucleotide sequence ID" value="NZ_CP035758.1"/>
</dbReference>